<keyword evidence="4" id="KW-1185">Reference proteome</keyword>
<accession>H0QP59</accession>
<gene>
    <name evidence="3" type="ORF">ARGLB_073_01300</name>
</gene>
<dbReference type="eggNOG" id="COG3422">
    <property type="taxonomic scope" value="Bacteria"/>
</dbReference>
<organism evidence="3 4">
    <name type="scientific">Arthrobacter globiformis (strain ATCC 8010 / DSM 20124 / JCM 1332 / NBRC 12137 / NCIMB 8907 / NRRL B-2979 / 168)</name>
    <dbReference type="NCBI Taxonomy" id="1077972"/>
    <lineage>
        <taxon>Bacteria</taxon>
        <taxon>Bacillati</taxon>
        <taxon>Actinomycetota</taxon>
        <taxon>Actinomycetes</taxon>
        <taxon>Micrococcales</taxon>
        <taxon>Micrococcaceae</taxon>
        <taxon>Arthrobacter</taxon>
    </lineage>
</organism>
<dbReference type="InterPro" id="IPR010879">
    <property type="entry name" value="DUF1508"/>
</dbReference>
<reference evidence="3 4" key="1">
    <citation type="submission" date="2011-12" db="EMBL/GenBank/DDBJ databases">
        <title>Whole genome shotgun sequence of Arthrobacter globiformis NBRC 12137.</title>
        <authorList>
            <person name="Miyazawa S."/>
            <person name="Hosoyama A."/>
            <person name="Tsuchikane K."/>
            <person name="Katsumata H."/>
            <person name="Yamazaki S."/>
            <person name="Fujita N."/>
        </authorList>
    </citation>
    <scope>NUCLEOTIDE SEQUENCE [LARGE SCALE GENOMIC DNA]</scope>
    <source>
        <strain evidence="3 4">NBRC 12137</strain>
    </source>
</reference>
<name>H0QP59_ARTG1</name>
<dbReference type="AlphaFoldDB" id="H0QP59"/>
<comment type="caution">
    <text evidence="3">The sequence shown here is derived from an EMBL/GenBank/DDBJ whole genome shotgun (WGS) entry which is preliminary data.</text>
</comment>
<feature type="domain" description="DUF1508" evidence="2">
    <location>
        <begin position="62"/>
        <end position="107"/>
    </location>
</feature>
<dbReference type="Gene3D" id="2.30.29.80">
    <property type="match status" value="1"/>
</dbReference>
<dbReference type="Pfam" id="PF07411">
    <property type="entry name" value="DUF1508"/>
    <property type="match status" value="1"/>
</dbReference>
<evidence type="ECO:0000259" key="2">
    <source>
        <dbReference type="Pfam" id="PF07411"/>
    </source>
</evidence>
<dbReference type="InterPro" id="IPR036913">
    <property type="entry name" value="YegP-like_sf"/>
</dbReference>
<feature type="region of interest" description="Disordered" evidence="1">
    <location>
        <begin position="129"/>
        <end position="176"/>
    </location>
</feature>
<sequence>MRFRAHWADSNNTDEPIKPLSVQHPTQGKTQRCVRGRGREDAAAASLTGRTAMAGVFEVFVDAESQFRFRLKSPDGTVLAISAPFEDKRAAAAGIADVRECAGTGLITDLSPAAAQVTANAAEQGCTVPQVPAQSPLSARAEHRRQGFGKKRTPSDATGTPLRRQAAAPARWTGAA</sequence>
<proteinExistence type="predicted"/>
<evidence type="ECO:0000313" key="3">
    <source>
        <dbReference type="EMBL" id="GAB14610.1"/>
    </source>
</evidence>
<evidence type="ECO:0000256" key="1">
    <source>
        <dbReference type="SAM" id="MobiDB-lite"/>
    </source>
</evidence>
<feature type="region of interest" description="Disordered" evidence="1">
    <location>
        <begin position="1"/>
        <end position="37"/>
    </location>
</feature>
<dbReference type="EMBL" id="BAEG01000073">
    <property type="protein sequence ID" value="GAB14610.1"/>
    <property type="molecule type" value="Genomic_DNA"/>
</dbReference>
<evidence type="ECO:0000313" key="4">
    <source>
        <dbReference type="Proteomes" id="UP000003828"/>
    </source>
</evidence>
<dbReference type="Proteomes" id="UP000003828">
    <property type="component" value="Unassembled WGS sequence"/>
</dbReference>
<protein>
    <recommendedName>
        <fullName evidence="2">DUF1508 domain-containing protein</fullName>
    </recommendedName>
</protein>
<dbReference type="STRING" id="1077972.ARGLB_073_01300"/>
<dbReference type="SUPFAM" id="SSF160113">
    <property type="entry name" value="YegP-like"/>
    <property type="match status" value="1"/>
</dbReference>